<organism evidence="2 3">
    <name type="scientific">Penicillium capsulatum</name>
    <dbReference type="NCBI Taxonomy" id="69766"/>
    <lineage>
        <taxon>Eukaryota</taxon>
        <taxon>Fungi</taxon>
        <taxon>Dikarya</taxon>
        <taxon>Ascomycota</taxon>
        <taxon>Pezizomycotina</taxon>
        <taxon>Eurotiomycetes</taxon>
        <taxon>Eurotiomycetidae</taxon>
        <taxon>Eurotiales</taxon>
        <taxon>Aspergillaceae</taxon>
        <taxon>Penicillium</taxon>
    </lineage>
</organism>
<dbReference type="OrthoDB" id="5375886at2759"/>
<feature type="compositionally biased region" description="Basic and acidic residues" evidence="1">
    <location>
        <begin position="60"/>
        <end position="74"/>
    </location>
</feature>
<evidence type="ECO:0000313" key="2">
    <source>
        <dbReference type="EMBL" id="KAJ5172573.1"/>
    </source>
</evidence>
<protein>
    <submittedName>
        <fullName evidence="2">Uncharacterized protein</fullName>
    </submittedName>
</protein>
<dbReference type="Proteomes" id="UP001146351">
    <property type="component" value="Unassembled WGS sequence"/>
</dbReference>
<name>A0A9W9IBB5_9EURO</name>
<feature type="compositionally biased region" description="Polar residues" evidence="1">
    <location>
        <begin position="17"/>
        <end position="36"/>
    </location>
</feature>
<proteinExistence type="predicted"/>
<dbReference type="AlphaFoldDB" id="A0A9W9IBB5"/>
<accession>A0A9W9IBB5</accession>
<reference evidence="2" key="2">
    <citation type="journal article" date="2023" name="IMA Fungus">
        <title>Comparative genomic study of the Penicillium genus elucidates a diverse pangenome and 15 lateral gene transfer events.</title>
        <authorList>
            <person name="Petersen C."/>
            <person name="Sorensen T."/>
            <person name="Nielsen M.R."/>
            <person name="Sondergaard T.E."/>
            <person name="Sorensen J.L."/>
            <person name="Fitzpatrick D.A."/>
            <person name="Frisvad J.C."/>
            <person name="Nielsen K.L."/>
        </authorList>
    </citation>
    <scope>NUCLEOTIDE SEQUENCE</scope>
    <source>
        <strain evidence="2">IBT 21917</strain>
    </source>
</reference>
<sequence>MSAQLSGRQSPPPERQSGIQQQEPPASGKIGSSSSRPDPEFAQHQSDEEKQHTLTSNPVHRLEQIEAEKYAKTK</sequence>
<gene>
    <name evidence="2" type="ORF">N7492_005166</name>
</gene>
<feature type="region of interest" description="Disordered" evidence="1">
    <location>
        <begin position="1"/>
        <end position="74"/>
    </location>
</feature>
<evidence type="ECO:0000313" key="3">
    <source>
        <dbReference type="Proteomes" id="UP001146351"/>
    </source>
</evidence>
<dbReference type="EMBL" id="JAPQKO010000003">
    <property type="protein sequence ID" value="KAJ5172573.1"/>
    <property type="molecule type" value="Genomic_DNA"/>
</dbReference>
<reference evidence="2" key="1">
    <citation type="submission" date="2022-11" db="EMBL/GenBank/DDBJ databases">
        <authorList>
            <person name="Petersen C."/>
        </authorList>
    </citation>
    <scope>NUCLEOTIDE SEQUENCE</scope>
    <source>
        <strain evidence="2">IBT 21917</strain>
    </source>
</reference>
<keyword evidence="3" id="KW-1185">Reference proteome</keyword>
<feature type="compositionally biased region" description="Basic and acidic residues" evidence="1">
    <location>
        <begin position="37"/>
        <end position="52"/>
    </location>
</feature>
<evidence type="ECO:0000256" key="1">
    <source>
        <dbReference type="SAM" id="MobiDB-lite"/>
    </source>
</evidence>
<comment type="caution">
    <text evidence="2">The sequence shown here is derived from an EMBL/GenBank/DDBJ whole genome shotgun (WGS) entry which is preliminary data.</text>
</comment>